<dbReference type="AlphaFoldDB" id="A0A7E4V188"/>
<keyword evidence="2" id="KW-1185">Reference proteome</keyword>
<protein>
    <submittedName>
        <fullName evidence="3">DUF4536 domain-containing protein</fullName>
    </submittedName>
</protein>
<keyword evidence="1" id="KW-1133">Transmembrane helix</keyword>
<proteinExistence type="predicted"/>
<evidence type="ECO:0000256" key="1">
    <source>
        <dbReference type="SAM" id="Phobius"/>
    </source>
</evidence>
<feature type="transmembrane region" description="Helical" evidence="1">
    <location>
        <begin position="34"/>
        <end position="52"/>
    </location>
</feature>
<name>A0A7E4V188_PANRE</name>
<reference evidence="2" key="1">
    <citation type="journal article" date="2013" name="Genetics">
        <title>The draft genome and transcriptome of Panagrellus redivivus are shaped by the harsh demands of a free-living lifestyle.</title>
        <authorList>
            <person name="Srinivasan J."/>
            <person name="Dillman A.R."/>
            <person name="Macchietto M.G."/>
            <person name="Heikkinen L."/>
            <person name="Lakso M."/>
            <person name="Fracchia K.M."/>
            <person name="Antoshechkin I."/>
            <person name="Mortazavi A."/>
            <person name="Wong G."/>
            <person name="Sternberg P.W."/>
        </authorList>
    </citation>
    <scope>NUCLEOTIDE SEQUENCE [LARGE SCALE GENOMIC DNA]</scope>
    <source>
        <strain evidence="2">MT8872</strain>
    </source>
</reference>
<organism evidence="2 3">
    <name type="scientific">Panagrellus redivivus</name>
    <name type="common">Microworm</name>
    <dbReference type="NCBI Taxonomy" id="6233"/>
    <lineage>
        <taxon>Eukaryota</taxon>
        <taxon>Metazoa</taxon>
        <taxon>Ecdysozoa</taxon>
        <taxon>Nematoda</taxon>
        <taxon>Chromadorea</taxon>
        <taxon>Rhabditida</taxon>
        <taxon>Tylenchina</taxon>
        <taxon>Panagrolaimomorpha</taxon>
        <taxon>Panagrolaimoidea</taxon>
        <taxon>Panagrolaimidae</taxon>
        <taxon>Panagrellus</taxon>
    </lineage>
</organism>
<sequence length="95" mass="10153">MSEPTSSSAAAGEAVTCKEKLLRTDVTDCFECKVTGSLGAFAIGAFVLYNAGKGRNADSKLMRVVLRSFAGGCFYISAARVLYLPPFDYLKEKGL</sequence>
<evidence type="ECO:0000313" key="3">
    <source>
        <dbReference type="WBParaSite" id="Pan_g15325.t1"/>
    </source>
</evidence>
<keyword evidence="1" id="KW-0472">Membrane</keyword>
<keyword evidence="1" id="KW-0812">Transmembrane</keyword>
<accession>A0A7E4V188</accession>
<dbReference type="Proteomes" id="UP000492821">
    <property type="component" value="Unassembled WGS sequence"/>
</dbReference>
<evidence type="ECO:0000313" key="2">
    <source>
        <dbReference type="Proteomes" id="UP000492821"/>
    </source>
</evidence>
<dbReference type="WBParaSite" id="Pan_g15325.t1">
    <property type="protein sequence ID" value="Pan_g15325.t1"/>
    <property type="gene ID" value="Pan_g15325"/>
</dbReference>
<reference evidence="3" key="2">
    <citation type="submission" date="2020-10" db="UniProtKB">
        <authorList>
            <consortium name="WormBaseParasite"/>
        </authorList>
    </citation>
    <scope>IDENTIFICATION</scope>
</reference>
<feature type="transmembrane region" description="Helical" evidence="1">
    <location>
        <begin position="64"/>
        <end position="83"/>
    </location>
</feature>